<dbReference type="Proteomes" id="UP001198893">
    <property type="component" value="Unassembled WGS sequence"/>
</dbReference>
<accession>A0AAW4WGE8</accession>
<evidence type="ECO:0000313" key="3">
    <source>
        <dbReference type="Proteomes" id="UP001198893"/>
    </source>
</evidence>
<feature type="region of interest" description="Disordered" evidence="1">
    <location>
        <begin position="59"/>
        <end position="85"/>
    </location>
</feature>
<reference evidence="2" key="1">
    <citation type="submission" date="2021-10" db="EMBL/GenBank/DDBJ databases">
        <title>Anaerobic single-cell dispensing facilitates the cultivation of human gut bacteria.</title>
        <authorList>
            <person name="Afrizal A."/>
        </authorList>
    </citation>
    <scope>NUCLEOTIDE SEQUENCE</scope>
    <source>
        <strain evidence="2">CLA-AA-H204</strain>
    </source>
</reference>
<name>A0AAW4WGE8_9FIRM</name>
<gene>
    <name evidence="2" type="ORF">LKD47_08775</name>
</gene>
<evidence type="ECO:0000313" key="2">
    <source>
        <dbReference type="EMBL" id="MCC2242386.1"/>
    </source>
</evidence>
<proteinExistence type="predicted"/>
<dbReference type="Pfam" id="PF19598">
    <property type="entry name" value="DUF6103"/>
    <property type="match status" value="1"/>
</dbReference>
<evidence type="ECO:0000256" key="1">
    <source>
        <dbReference type="SAM" id="MobiDB-lite"/>
    </source>
</evidence>
<sequence length="85" mass="9473">MKQAVVTIKYEEEKLNAIKQYMGKKDADFESELNEVLGKMYEKYVPQAVREYIDSRGDVPAAIKKSNKNTARGTGASAGMPAQNE</sequence>
<dbReference type="EMBL" id="JAJEQW010000008">
    <property type="protein sequence ID" value="MCC2242386.1"/>
    <property type="molecule type" value="Genomic_DNA"/>
</dbReference>
<dbReference type="InterPro" id="IPR046085">
    <property type="entry name" value="DUF6103"/>
</dbReference>
<dbReference type="AlphaFoldDB" id="A0AAW4WGE8"/>
<comment type="caution">
    <text evidence="2">The sequence shown here is derived from an EMBL/GenBank/DDBJ whole genome shotgun (WGS) entry which is preliminary data.</text>
</comment>
<protein>
    <submittedName>
        <fullName evidence="2">DUF6103 family protein</fullName>
    </submittedName>
</protein>
<dbReference type="RefSeq" id="WP_119623208.1">
    <property type="nucleotide sequence ID" value="NZ_JAJEQW010000008.1"/>
</dbReference>
<organism evidence="2 3">
    <name type="scientific">Roseburia amylophila</name>
    <dbReference type="NCBI Taxonomy" id="2981794"/>
    <lineage>
        <taxon>Bacteria</taxon>
        <taxon>Bacillati</taxon>
        <taxon>Bacillota</taxon>
        <taxon>Clostridia</taxon>
        <taxon>Lachnospirales</taxon>
        <taxon>Lachnospiraceae</taxon>
        <taxon>Roseburia</taxon>
    </lineage>
</organism>